<evidence type="ECO:0000313" key="3">
    <source>
        <dbReference type="EMBL" id="QDT57749.1"/>
    </source>
</evidence>
<reference evidence="3 4" key="1">
    <citation type="submission" date="2019-02" db="EMBL/GenBank/DDBJ databases">
        <title>Deep-cultivation of Planctomycetes and their phenomic and genomic characterization uncovers novel biology.</title>
        <authorList>
            <person name="Wiegand S."/>
            <person name="Jogler M."/>
            <person name="Boedeker C."/>
            <person name="Pinto D."/>
            <person name="Vollmers J."/>
            <person name="Rivas-Marin E."/>
            <person name="Kohn T."/>
            <person name="Peeters S.H."/>
            <person name="Heuer A."/>
            <person name="Rast P."/>
            <person name="Oberbeckmann S."/>
            <person name="Bunk B."/>
            <person name="Jeske O."/>
            <person name="Meyerdierks A."/>
            <person name="Storesund J.E."/>
            <person name="Kallscheuer N."/>
            <person name="Luecker S."/>
            <person name="Lage O.M."/>
            <person name="Pohl T."/>
            <person name="Merkel B.J."/>
            <person name="Hornburger P."/>
            <person name="Mueller R.-W."/>
            <person name="Bruemmer F."/>
            <person name="Labrenz M."/>
            <person name="Spormann A.M."/>
            <person name="Op den Camp H."/>
            <person name="Overmann J."/>
            <person name="Amann R."/>
            <person name="Jetten M.S.M."/>
            <person name="Mascher T."/>
            <person name="Medema M.H."/>
            <person name="Devos D.P."/>
            <person name="Kaster A.-K."/>
            <person name="Ovreas L."/>
            <person name="Rohde M."/>
            <person name="Galperin M.Y."/>
            <person name="Jogler C."/>
        </authorList>
    </citation>
    <scope>NUCLEOTIDE SEQUENCE [LARGE SCALE GENOMIC DNA]</scope>
    <source>
        <strain evidence="3 4">SV_7m_r</strain>
    </source>
</reference>
<gene>
    <name evidence="3" type="ORF">SV7mr_02340</name>
</gene>
<dbReference type="Pfam" id="PF01882">
    <property type="entry name" value="DUF58"/>
    <property type="match status" value="1"/>
</dbReference>
<accession>A0A517SNQ5</accession>
<dbReference type="OrthoDB" id="9780819at2"/>
<keyword evidence="4" id="KW-1185">Reference proteome</keyword>
<dbReference type="PANTHER" id="PTHR33608">
    <property type="entry name" value="BLL2464 PROTEIN"/>
    <property type="match status" value="1"/>
</dbReference>
<organism evidence="3 4">
    <name type="scientific">Stieleria bergensis</name>
    <dbReference type="NCBI Taxonomy" id="2528025"/>
    <lineage>
        <taxon>Bacteria</taxon>
        <taxon>Pseudomonadati</taxon>
        <taxon>Planctomycetota</taxon>
        <taxon>Planctomycetia</taxon>
        <taxon>Pirellulales</taxon>
        <taxon>Pirellulaceae</taxon>
        <taxon>Stieleria</taxon>
    </lineage>
</organism>
<dbReference type="AlphaFoldDB" id="A0A517SNQ5"/>
<name>A0A517SNQ5_9BACT</name>
<dbReference type="PANTHER" id="PTHR33608:SF12">
    <property type="entry name" value="DUF58 DOMAIN-CONTAINING PROTEIN"/>
    <property type="match status" value="1"/>
</dbReference>
<sequence length="320" mass="35963">MSRLTDKNDSANASHAASAPSDAHVSLQRLIQLQFDARHFSLTTKQPIHSLLSGQHASRLRGRGMIFEELRDYRPGDDIRSIDWRATARLRRACTRVYNEERDRPVLLLVDQRVNMFFGSIRTTKATAAAELAALAAWRTLRTGDRVGALIFGDQEIVELKPQRSRTNVMRLCHQLVRINHGLSTQTFSRPGMLNEALTRAVNLTSHDYLIVLITDYNGDDNQTTQLVSQLAAKNDVLAALVYDPLGISINNRLPLDATDGEQQVSIPVDERLSQQFQQAFIDRCETLQQRLRSIRIPILPIGTQHAVIDQLREALGAGR</sequence>
<feature type="domain" description="DUF58" evidence="2">
    <location>
        <begin position="69"/>
        <end position="281"/>
    </location>
</feature>
<dbReference type="RefSeq" id="WP_145268424.1">
    <property type="nucleotide sequence ID" value="NZ_CP036272.1"/>
</dbReference>
<proteinExistence type="predicted"/>
<dbReference type="Proteomes" id="UP000315003">
    <property type="component" value="Chromosome"/>
</dbReference>
<evidence type="ECO:0000259" key="2">
    <source>
        <dbReference type="Pfam" id="PF01882"/>
    </source>
</evidence>
<feature type="compositionally biased region" description="Low complexity" evidence="1">
    <location>
        <begin position="10"/>
        <end position="20"/>
    </location>
</feature>
<dbReference type="EMBL" id="CP036272">
    <property type="protein sequence ID" value="QDT57749.1"/>
    <property type="molecule type" value="Genomic_DNA"/>
</dbReference>
<evidence type="ECO:0000256" key="1">
    <source>
        <dbReference type="SAM" id="MobiDB-lite"/>
    </source>
</evidence>
<protein>
    <recommendedName>
        <fullName evidence="2">DUF58 domain-containing protein</fullName>
    </recommendedName>
</protein>
<evidence type="ECO:0000313" key="4">
    <source>
        <dbReference type="Proteomes" id="UP000315003"/>
    </source>
</evidence>
<dbReference type="SUPFAM" id="SSF53300">
    <property type="entry name" value="vWA-like"/>
    <property type="match status" value="1"/>
</dbReference>
<dbReference type="InterPro" id="IPR002881">
    <property type="entry name" value="DUF58"/>
</dbReference>
<feature type="region of interest" description="Disordered" evidence="1">
    <location>
        <begin position="1"/>
        <end position="20"/>
    </location>
</feature>
<dbReference type="InterPro" id="IPR036465">
    <property type="entry name" value="vWFA_dom_sf"/>
</dbReference>